<evidence type="ECO:0000313" key="10">
    <source>
        <dbReference type="EMBL" id="ADE10841.1"/>
    </source>
</evidence>
<dbReference type="InterPro" id="IPR011990">
    <property type="entry name" value="TPR-like_helical_dom_sf"/>
</dbReference>
<dbReference type="eggNOG" id="COG3914">
    <property type="taxonomic scope" value="Bacteria"/>
</dbReference>
<sequence length="698" mass="78404">MSKEMTARFPQYGIGWKMLGVLFNQMGRNAEALGPMRNAITLLPNDAEAHGNLGIILNGLGMLDEAAASYRRAIQLNPNVAGWYFNLGNIFMAQGKWQKSEDCYQCVLMLKADFPEVYNNLGIIRKAMGQPVEAEACYRRAIEIRPNYADAYNNLGSVLQYLGRPVEAEVSYKHAIQLEPARAESYSNLGNTLQELGRYHEAEASLRRALQLQPDHAQAYNNLGGTLKHMGRLQEAESCYRRALHISPEKAEVHSNLGATLMDMGRLHEAEQCYREALRINPEYFPAHSNLLFMMNYASNSNPEIGLAEAKFYGMKVSSKASAKFRDWSCNRQAKRLRIGFVSGDFRQHPIGYFLESVLKQIDPVSLELFAYPTYHAADEITARLQPRFAAWRPLCGMSDEDSARLIHGDGLHVLIDLSGHTQHNRLPVFAWKPAPIQVSWQGYLATTGVAEIDYFLADPYVAPIREAGHFTEEIWRLPECYMCFTEPAVALDVAPLPSLSTGCITFGSLNNLTKMSDATVALWAQILTAVPGSQLFLKTRLLSASEMRESVIRRYAQYGIPERRLILEGAGTLTRSEYLESYRHIDIALDPFPYAGCTTSIEGLWMGVPLLTKRGDRFESHLGETINCNAGLADWIAIDEDDYVAKAVNLSSDPERLASLRAGLRHQVLSSPLFDAPRFARNFEQALRGMWGRWLER</sequence>
<feature type="repeat" description="TPR" evidence="8">
    <location>
        <begin position="183"/>
        <end position="216"/>
    </location>
</feature>
<dbReference type="UniPathway" id="UPA00378"/>
<gene>
    <name evidence="10" type="ordered locus">Slit_0601</name>
</gene>
<evidence type="ECO:0000256" key="1">
    <source>
        <dbReference type="ARBA" id="ARBA00004922"/>
    </source>
</evidence>
<dbReference type="SMART" id="SM00028">
    <property type="entry name" value="TPR"/>
    <property type="match status" value="8"/>
</dbReference>
<dbReference type="PANTHER" id="PTHR44835">
    <property type="entry name" value="UDP-N-ACETYLGLUCOSAMINE--PEPTIDE N-ACETYLGLUCOSAMINYLTRANSFERASE SPINDLY-RELATED"/>
    <property type="match status" value="1"/>
</dbReference>
<dbReference type="PANTHER" id="PTHR44835:SF1">
    <property type="entry name" value="PROTEIN O-GLCNAC TRANSFERASE"/>
    <property type="match status" value="1"/>
</dbReference>
<dbReference type="KEGG" id="slt:Slit_0601"/>
<dbReference type="Gene3D" id="1.25.40.10">
    <property type="entry name" value="Tetratricopeptide repeat domain"/>
    <property type="match status" value="4"/>
</dbReference>
<dbReference type="CAZy" id="GT41">
    <property type="family name" value="Glycosyltransferase Family 41"/>
</dbReference>
<reference evidence="10 11" key="1">
    <citation type="submission" date="2010-03" db="EMBL/GenBank/DDBJ databases">
        <title>Complete sequence of Sideroxydans lithotrophicus ES-1.</title>
        <authorList>
            <consortium name="US DOE Joint Genome Institute"/>
            <person name="Lucas S."/>
            <person name="Copeland A."/>
            <person name="Lapidus A."/>
            <person name="Cheng J.-F."/>
            <person name="Bruce D."/>
            <person name="Goodwin L."/>
            <person name="Pitluck S."/>
            <person name="Munk A.C."/>
            <person name="Detter J.C."/>
            <person name="Han C."/>
            <person name="Tapia R."/>
            <person name="Larimer F."/>
            <person name="Land M."/>
            <person name="Hauser L."/>
            <person name="Kyrpides N."/>
            <person name="Ivanova N."/>
            <person name="Emerson D."/>
            <person name="Woyke T."/>
        </authorList>
    </citation>
    <scope>NUCLEOTIDE SEQUENCE [LARGE SCALE GENOMIC DNA]</scope>
    <source>
        <strain evidence="10 11">ES-1</strain>
    </source>
</reference>
<keyword evidence="4" id="KW-0328">Glycosyltransferase</keyword>
<dbReference type="InterPro" id="IPR019734">
    <property type="entry name" value="TPR_rpt"/>
</dbReference>
<dbReference type="PROSITE" id="PS50293">
    <property type="entry name" value="TPR_REGION"/>
    <property type="match status" value="4"/>
</dbReference>
<evidence type="ECO:0000256" key="3">
    <source>
        <dbReference type="ARBA" id="ARBA00011970"/>
    </source>
</evidence>
<dbReference type="Pfam" id="PF13844">
    <property type="entry name" value="Glyco_transf_41"/>
    <property type="match status" value="2"/>
</dbReference>
<keyword evidence="11" id="KW-1185">Reference proteome</keyword>
<organism evidence="10 11">
    <name type="scientific">Sideroxydans lithotrophicus (strain ES-1)</name>
    <dbReference type="NCBI Taxonomy" id="580332"/>
    <lineage>
        <taxon>Bacteria</taxon>
        <taxon>Pseudomonadati</taxon>
        <taxon>Pseudomonadota</taxon>
        <taxon>Betaproteobacteria</taxon>
        <taxon>Nitrosomonadales</taxon>
        <taxon>Gallionellaceae</taxon>
        <taxon>Sideroxydans</taxon>
    </lineage>
</organism>
<feature type="repeat" description="TPR" evidence="8">
    <location>
        <begin position="47"/>
        <end position="80"/>
    </location>
</feature>
<dbReference type="EMBL" id="CP001965">
    <property type="protein sequence ID" value="ADE10841.1"/>
    <property type="molecule type" value="Genomic_DNA"/>
</dbReference>
<dbReference type="Pfam" id="PF13414">
    <property type="entry name" value="TPR_11"/>
    <property type="match status" value="1"/>
</dbReference>
<dbReference type="Gene3D" id="3.40.50.2000">
    <property type="entry name" value="Glycogen Phosphorylase B"/>
    <property type="match status" value="1"/>
</dbReference>
<evidence type="ECO:0000256" key="6">
    <source>
        <dbReference type="ARBA" id="ARBA00022737"/>
    </source>
</evidence>
<dbReference type="eggNOG" id="COG0457">
    <property type="taxonomic scope" value="Bacteria"/>
</dbReference>
<dbReference type="STRING" id="580332.Slit_0601"/>
<evidence type="ECO:0000256" key="4">
    <source>
        <dbReference type="ARBA" id="ARBA00022676"/>
    </source>
</evidence>
<dbReference type="PROSITE" id="PS50005">
    <property type="entry name" value="TPR"/>
    <property type="match status" value="6"/>
</dbReference>
<dbReference type="Proteomes" id="UP000001625">
    <property type="component" value="Chromosome"/>
</dbReference>
<comment type="pathway">
    <text evidence="1">Protein modification; protein glycosylation.</text>
</comment>
<name>D5CN05_SIDLE</name>
<feature type="repeat" description="TPR" evidence="8">
    <location>
        <begin position="217"/>
        <end position="250"/>
    </location>
</feature>
<feature type="domain" description="O-GlcNAc transferase C-terminal" evidence="9">
    <location>
        <begin position="501"/>
        <end position="682"/>
    </location>
</feature>
<dbReference type="Gene3D" id="3.40.50.11380">
    <property type="match status" value="1"/>
</dbReference>
<proteinExistence type="inferred from homology"/>
<dbReference type="InterPro" id="IPR029489">
    <property type="entry name" value="OGT/SEC/SPY_C"/>
</dbReference>
<comment type="similarity">
    <text evidence="2">Belongs to the glycosyltransferase 41 family. O-GlcNAc transferase subfamily.</text>
</comment>
<keyword evidence="7 8" id="KW-0802">TPR repeat</keyword>
<evidence type="ECO:0000256" key="7">
    <source>
        <dbReference type="ARBA" id="ARBA00022803"/>
    </source>
</evidence>
<dbReference type="Pfam" id="PF00515">
    <property type="entry name" value="TPR_1"/>
    <property type="match status" value="1"/>
</dbReference>
<evidence type="ECO:0000256" key="5">
    <source>
        <dbReference type="ARBA" id="ARBA00022679"/>
    </source>
</evidence>
<accession>D5CN05</accession>
<dbReference type="AlphaFoldDB" id="D5CN05"/>
<dbReference type="InterPro" id="IPR051939">
    <property type="entry name" value="Glycosyltr_41/O-GlcNAc_trsf"/>
</dbReference>
<keyword evidence="6" id="KW-0677">Repeat</keyword>
<feature type="repeat" description="TPR" evidence="8">
    <location>
        <begin position="251"/>
        <end position="284"/>
    </location>
</feature>
<feature type="domain" description="O-GlcNAc transferase C-terminal" evidence="9">
    <location>
        <begin position="315"/>
        <end position="483"/>
    </location>
</feature>
<dbReference type="HOGENOM" id="CLU_001721_4_0_4"/>
<feature type="repeat" description="TPR" evidence="8">
    <location>
        <begin position="115"/>
        <end position="148"/>
    </location>
</feature>
<dbReference type="Pfam" id="PF13424">
    <property type="entry name" value="TPR_12"/>
    <property type="match status" value="2"/>
</dbReference>
<feature type="repeat" description="TPR" evidence="8">
    <location>
        <begin position="149"/>
        <end position="182"/>
    </location>
</feature>
<protein>
    <recommendedName>
        <fullName evidence="3">protein O-GlcNAc transferase</fullName>
        <ecNumber evidence="3">2.4.1.255</ecNumber>
    </recommendedName>
</protein>
<dbReference type="SUPFAM" id="SSF81901">
    <property type="entry name" value="HCP-like"/>
    <property type="match status" value="1"/>
</dbReference>
<evidence type="ECO:0000259" key="9">
    <source>
        <dbReference type="Pfam" id="PF13844"/>
    </source>
</evidence>
<keyword evidence="5" id="KW-0808">Transferase</keyword>
<evidence type="ECO:0000313" key="11">
    <source>
        <dbReference type="Proteomes" id="UP000001625"/>
    </source>
</evidence>
<evidence type="ECO:0000256" key="2">
    <source>
        <dbReference type="ARBA" id="ARBA00005386"/>
    </source>
</evidence>
<dbReference type="EC" id="2.4.1.255" evidence="3"/>
<dbReference type="GO" id="GO:0097363">
    <property type="term" value="F:protein O-acetylglucosaminyltransferase activity"/>
    <property type="evidence" value="ECO:0007669"/>
    <property type="project" value="UniProtKB-EC"/>
</dbReference>
<evidence type="ECO:0000256" key="8">
    <source>
        <dbReference type="PROSITE-ProRule" id="PRU00339"/>
    </source>
</evidence>